<dbReference type="InterPro" id="IPR005455">
    <property type="entry name" value="PFN_euk"/>
</dbReference>
<evidence type="ECO:0000313" key="4">
    <source>
        <dbReference type="Proteomes" id="UP000193920"/>
    </source>
</evidence>
<gene>
    <name evidence="3" type="ORF">LY90DRAFT_704590</name>
</gene>
<dbReference type="GO" id="GO:0005938">
    <property type="term" value="C:cell cortex"/>
    <property type="evidence" value="ECO:0007669"/>
    <property type="project" value="TreeGrafter"/>
</dbReference>
<organism evidence="3 4">
    <name type="scientific">Neocallimastix californiae</name>
    <dbReference type="NCBI Taxonomy" id="1754190"/>
    <lineage>
        <taxon>Eukaryota</taxon>
        <taxon>Fungi</taxon>
        <taxon>Fungi incertae sedis</taxon>
        <taxon>Chytridiomycota</taxon>
        <taxon>Chytridiomycota incertae sedis</taxon>
        <taxon>Neocallimastigomycetes</taxon>
        <taxon>Neocallimastigales</taxon>
        <taxon>Neocallimastigaceae</taxon>
        <taxon>Neocallimastix</taxon>
    </lineage>
</organism>
<dbReference type="CDD" id="cd00148">
    <property type="entry name" value="PROF"/>
    <property type="match status" value="1"/>
</dbReference>
<dbReference type="SMART" id="SM00392">
    <property type="entry name" value="PROF"/>
    <property type="match status" value="1"/>
</dbReference>
<dbReference type="PANTHER" id="PTHR11604">
    <property type="entry name" value="PROFILIN"/>
    <property type="match status" value="1"/>
</dbReference>
<dbReference type="PANTHER" id="PTHR11604:SF2">
    <property type="entry name" value="PROFILIN-4"/>
    <property type="match status" value="1"/>
</dbReference>
<dbReference type="STRING" id="1754190.A0A1Y2BUF1"/>
<accession>A0A1Y2BUF1</accession>
<comment type="similarity">
    <text evidence="1 2">Belongs to the profilin family.</text>
</comment>
<dbReference type="Proteomes" id="UP000193920">
    <property type="component" value="Unassembled WGS sequence"/>
</dbReference>
<dbReference type="InterPro" id="IPR036140">
    <property type="entry name" value="PFN_sf"/>
</dbReference>
<keyword evidence="2" id="KW-0009">Actin-binding</keyword>
<dbReference type="GO" id="GO:0003785">
    <property type="term" value="F:actin monomer binding"/>
    <property type="evidence" value="ECO:0007669"/>
    <property type="project" value="TreeGrafter"/>
</dbReference>
<dbReference type="Gene3D" id="3.30.450.30">
    <property type="entry name" value="Dynein light chain 2a, cytoplasmic"/>
    <property type="match status" value="1"/>
</dbReference>
<comment type="caution">
    <text evidence="3">The sequence shown here is derived from an EMBL/GenBank/DDBJ whole genome shotgun (WGS) entry which is preliminary data.</text>
</comment>
<dbReference type="SUPFAM" id="SSF55770">
    <property type="entry name" value="Profilin (actin-binding protein)"/>
    <property type="match status" value="1"/>
</dbReference>
<reference evidence="3 4" key="1">
    <citation type="submission" date="2016-08" db="EMBL/GenBank/DDBJ databases">
        <title>A Parts List for Fungal Cellulosomes Revealed by Comparative Genomics.</title>
        <authorList>
            <consortium name="DOE Joint Genome Institute"/>
            <person name="Haitjema C.H."/>
            <person name="Gilmore S.P."/>
            <person name="Henske J.K."/>
            <person name="Solomon K.V."/>
            <person name="De Groot R."/>
            <person name="Kuo A."/>
            <person name="Mondo S.J."/>
            <person name="Salamov A.A."/>
            <person name="Labutti K."/>
            <person name="Zhao Z."/>
            <person name="Chiniquy J."/>
            <person name="Barry K."/>
            <person name="Brewer H.M."/>
            <person name="Purvine S.O."/>
            <person name="Wright A.T."/>
            <person name="Boxma B."/>
            <person name="Van Alen T."/>
            <person name="Hackstein J.H."/>
            <person name="Baker S.E."/>
            <person name="Grigoriev I.V."/>
            <person name="O'Malley M.A."/>
        </authorList>
    </citation>
    <scope>NUCLEOTIDE SEQUENCE [LARGE SCALE GENOMIC DNA]</scope>
    <source>
        <strain evidence="3 4">G1</strain>
    </source>
</reference>
<evidence type="ECO:0000256" key="1">
    <source>
        <dbReference type="ARBA" id="ARBA00010058"/>
    </source>
</evidence>
<proteinExistence type="inferred from homology"/>
<sequence length="133" mass="14836">MAFNLLNNILNESLISTKQISNACVIGMTELKVKAKTPNIYIKADEINIIKGAFDDAKSVREDGKLITLMDVPYTAVRADNRSLYAKNETKGGLLAVKTKTYYIVATYNKQQQPGIAVEAIERLATYFRSKDQ</sequence>
<dbReference type="AlphaFoldDB" id="A0A1Y2BUF1"/>
<dbReference type="EMBL" id="MCOG01000141">
    <property type="protein sequence ID" value="ORY37745.1"/>
    <property type="molecule type" value="Genomic_DNA"/>
</dbReference>
<dbReference type="Pfam" id="PF00235">
    <property type="entry name" value="Profilin"/>
    <property type="match status" value="1"/>
</dbReference>
<protein>
    <recommendedName>
        <fullName evidence="2">Profilin</fullName>
    </recommendedName>
</protein>
<keyword evidence="4" id="KW-1185">Reference proteome</keyword>
<dbReference type="InterPro" id="IPR048278">
    <property type="entry name" value="PFN"/>
</dbReference>
<name>A0A1Y2BUF1_9FUNG</name>
<evidence type="ECO:0000313" key="3">
    <source>
        <dbReference type="EMBL" id="ORY37745.1"/>
    </source>
</evidence>
<dbReference type="OrthoDB" id="421374at2759"/>
<evidence type="ECO:0000256" key="2">
    <source>
        <dbReference type="RuleBase" id="RU003909"/>
    </source>
</evidence>